<gene>
    <name evidence="1" type="ORF">CIL05_06895</name>
</gene>
<dbReference type="AlphaFoldDB" id="A0A2A2IEN3"/>
<dbReference type="RefSeq" id="WP_095654791.1">
    <property type="nucleotide sequence ID" value="NZ_NPOA01000004.1"/>
</dbReference>
<dbReference type="EMBL" id="NPOA01000004">
    <property type="protein sequence ID" value="PAV30189.1"/>
    <property type="molecule type" value="Genomic_DNA"/>
</dbReference>
<name>A0A2A2IEN3_9BACI</name>
<dbReference type="Proteomes" id="UP000218887">
    <property type="component" value="Unassembled WGS sequence"/>
</dbReference>
<accession>A0A2A2IEN3</accession>
<organism evidence="1 2">
    <name type="scientific">Virgibacillus profundi</name>
    <dbReference type="NCBI Taxonomy" id="2024555"/>
    <lineage>
        <taxon>Bacteria</taxon>
        <taxon>Bacillati</taxon>
        <taxon>Bacillota</taxon>
        <taxon>Bacilli</taxon>
        <taxon>Bacillales</taxon>
        <taxon>Bacillaceae</taxon>
        <taxon>Virgibacillus</taxon>
    </lineage>
</organism>
<proteinExistence type="predicted"/>
<sequence length="69" mass="7806">MAKLNNNITFQKAAIEFQENGEILVHEVTKDGTETFSLTDHLREFATEDLSRLVNISIKEDVVLEGNVE</sequence>
<comment type="caution">
    <text evidence="1">The sequence shown here is derived from an EMBL/GenBank/DDBJ whole genome shotgun (WGS) entry which is preliminary data.</text>
</comment>
<keyword evidence="2" id="KW-1185">Reference proteome</keyword>
<reference evidence="1 2" key="1">
    <citation type="submission" date="2017-08" db="EMBL/GenBank/DDBJ databases">
        <title>Virgibacillus indicus sp. nov. and Virgibacillus profoundi sp. nov, two moderately halophilic bacteria isolated from marine sediment by using the Microfluidic Streak Plate.</title>
        <authorList>
            <person name="Xu B."/>
            <person name="Hu B."/>
            <person name="Wang J."/>
            <person name="Zhu Y."/>
            <person name="Huang L."/>
            <person name="Du W."/>
            <person name="Huang Y."/>
        </authorList>
    </citation>
    <scope>NUCLEOTIDE SEQUENCE [LARGE SCALE GENOMIC DNA]</scope>
    <source>
        <strain evidence="1 2">IO3-P3-H5</strain>
    </source>
</reference>
<evidence type="ECO:0000313" key="2">
    <source>
        <dbReference type="Proteomes" id="UP000218887"/>
    </source>
</evidence>
<protein>
    <submittedName>
        <fullName evidence="1">Uncharacterized protein</fullName>
    </submittedName>
</protein>
<evidence type="ECO:0000313" key="1">
    <source>
        <dbReference type="EMBL" id="PAV30189.1"/>
    </source>
</evidence>